<protein>
    <submittedName>
        <fullName evidence="6">AraC family transcriptional regulator</fullName>
    </submittedName>
</protein>
<evidence type="ECO:0000256" key="3">
    <source>
        <dbReference type="ARBA" id="ARBA00023163"/>
    </source>
</evidence>
<feature type="region of interest" description="Disordered" evidence="4">
    <location>
        <begin position="297"/>
        <end position="316"/>
    </location>
</feature>
<name>A0ABV5TFA0_9ACTN</name>
<feature type="compositionally biased region" description="Pro residues" evidence="4">
    <location>
        <begin position="305"/>
        <end position="316"/>
    </location>
</feature>
<dbReference type="EMBL" id="JBHMBS010000006">
    <property type="protein sequence ID" value="MFB9676765.1"/>
    <property type="molecule type" value="Genomic_DNA"/>
</dbReference>
<dbReference type="PRINTS" id="PR00032">
    <property type="entry name" value="HTHARAC"/>
</dbReference>
<evidence type="ECO:0000256" key="1">
    <source>
        <dbReference type="ARBA" id="ARBA00023015"/>
    </source>
</evidence>
<dbReference type="PANTHER" id="PTHR46796">
    <property type="entry name" value="HTH-TYPE TRANSCRIPTIONAL ACTIVATOR RHAS-RELATED"/>
    <property type="match status" value="1"/>
</dbReference>
<comment type="caution">
    <text evidence="6">The sequence shown here is derived from an EMBL/GenBank/DDBJ whole genome shotgun (WGS) entry which is preliminary data.</text>
</comment>
<keyword evidence="3" id="KW-0804">Transcription</keyword>
<dbReference type="Gene3D" id="1.10.10.60">
    <property type="entry name" value="Homeodomain-like"/>
    <property type="match status" value="2"/>
</dbReference>
<dbReference type="InterPro" id="IPR020449">
    <property type="entry name" value="Tscrpt_reg_AraC-type_HTH"/>
</dbReference>
<dbReference type="Pfam" id="PF12833">
    <property type="entry name" value="HTH_18"/>
    <property type="match status" value="1"/>
</dbReference>
<keyword evidence="7" id="KW-1185">Reference proteome</keyword>
<dbReference type="InterPro" id="IPR032783">
    <property type="entry name" value="AraC_lig"/>
</dbReference>
<proteinExistence type="predicted"/>
<dbReference type="SUPFAM" id="SSF46689">
    <property type="entry name" value="Homeodomain-like"/>
    <property type="match status" value="2"/>
</dbReference>
<sequence length="316" mass="34368">MDPLSDVLTLLNVRSALSSRFEAAGRWALRFRSYRHIKIGAITSGACWLTIDGMPALRLAAGDCYLLTGGRPYEVASDLDIEAEDGHAVYLDAPNIRNVRYGTTARDDAEPTVIIGGSITLDDMTATLLLDCLPPAVRIPADSEQARTLRPVLGMLTHETAAEPLGATVMIEHLTQIMFVQALRAHLAGEERIPGWLGALNDPRIGSALTLMHQQATRRWTVAGLAAEVDMSRSSFALRFKTLVGLPPLDYLLHWRIRSAAEALRAGDRTVASVATEWGYASESAFSNAFKRVTGQPPARYRTAKPPPPAAPPVYE</sequence>
<dbReference type="PROSITE" id="PS01124">
    <property type="entry name" value="HTH_ARAC_FAMILY_2"/>
    <property type="match status" value="1"/>
</dbReference>
<dbReference type="InterPro" id="IPR018060">
    <property type="entry name" value="HTH_AraC"/>
</dbReference>
<dbReference type="Proteomes" id="UP001589610">
    <property type="component" value="Unassembled WGS sequence"/>
</dbReference>
<evidence type="ECO:0000313" key="7">
    <source>
        <dbReference type="Proteomes" id="UP001589610"/>
    </source>
</evidence>
<dbReference type="SMART" id="SM00342">
    <property type="entry name" value="HTH_ARAC"/>
    <property type="match status" value="1"/>
</dbReference>
<dbReference type="Pfam" id="PF12852">
    <property type="entry name" value="Cupin_6"/>
    <property type="match status" value="1"/>
</dbReference>
<evidence type="ECO:0000313" key="6">
    <source>
        <dbReference type="EMBL" id="MFB9676765.1"/>
    </source>
</evidence>
<dbReference type="PROSITE" id="PS00041">
    <property type="entry name" value="HTH_ARAC_FAMILY_1"/>
    <property type="match status" value="1"/>
</dbReference>
<dbReference type="RefSeq" id="WP_344744906.1">
    <property type="nucleotide sequence ID" value="NZ_BAAAWW010000054.1"/>
</dbReference>
<gene>
    <name evidence="6" type="ORF">ACFFRH_14860</name>
</gene>
<accession>A0ABV5TFA0</accession>
<dbReference type="PANTHER" id="PTHR46796:SF13">
    <property type="entry name" value="HTH-TYPE TRANSCRIPTIONAL ACTIVATOR RHAS"/>
    <property type="match status" value="1"/>
</dbReference>
<reference evidence="6 7" key="1">
    <citation type="submission" date="2024-09" db="EMBL/GenBank/DDBJ databases">
        <authorList>
            <person name="Sun Q."/>
            <person name="Mori K."/>
        </authorList>
    </citation>
    <scope>NUCLEOTIDE SEQUENCE [LARGE SCALE GENOMIC DNA]</scope>
    <source>
        <strain evidence="6 7">JCM 3028</strain>
    </source>
</reference>
<organism evidence="6 7">
    <name type="scientific">Streptosporangium vulgare</name>
    <dbReference type="NCBI Taxonomy" id="46190"/>
    <lineage>
        <taxon>Bacteria</taxon>
        <taxon>Bacillati</taxon>
        <taxon>Actinomycetota</taxon>
        <taxon>Actinomycetes</taxon>
        <taxon>Streptosporangiales</taxon>
        <taxon>Streptosporangiaceae</taxon>
        <taxon>Streptosporangium</taxon>
    </lineage>
</organism>
<feature type="domain" description="HTH araC/xylS-type" evidence="5">
    <location>
        <begin position="206"/>
        <end position="304"/>
    </location>
</feature>
<evidence type="ECO:0000256" key="2">
    <source>
        <dbReference type="ARBA" id="ARBA00023125"/>
    </source>
</evidence>
<dbReference type="InterPro" id="IPR018062">
    <property type="entry name" value="HTH_AraC-typ_CS"/>
</dbReference>
<keyword evidence="1" id="KW-0805">Transcription regulation</keyword>
<dbReference type="InterPro" id="IPR050204">
    <property type="entry name" value="AraC_XylS_family_regulators"/>
</dbReference>
<evidence type="ECO:0000259" key="5">
    <source>
        <dbReference type="PROSITE" id="PS01124"/>
    </source>
</evidence>
<dbReference type="InterPro" id="IPR009057">
    <property type="entry name" value="Homeodomain-like_sf"/>
</dbReference>
<keyword evidence="2" id="KW-0238">DNA-binding</keyword>
<evidence type="ECO:0000256" key="4">
    <source>
        <dbReference type="SAM" id="MobiDB-lite"/>
    </source>
</evidence>